<dbReference type="InterPro" id="IPR036388">
    <property type="entry name" value="WH-like_DNA-bd_sf"/>
</dbReference>
<name>X1UX32_9ZZZZ</name>
<dbReference type="PROSITE" id="PS51078">
    <property type="entry name" value="ICLR_ED"/>
    <property type="match status" value="1"/>
</dbReference>
<dbReference type="Gene3D" id="1.10.10.10">
    <property type="entry name" value="Winged helix-like DNA-binding domain superfamily/Winged helix DNA-binding domain"/>
    <property type="match status" value="1"/>
</dbReference>
<dbReference type="InterPro" id="IPR014757">
    <property type="entry name" value="Tscrpt_reg_IclR_C"/>
</dbReference>
<gene>
    <name evidence="2" type="ORF">S12H4_62847</name>
</gene>
<accession>X1UX32</accession>
<evidence type="ECO:0000313" key="2">
    <source>
        <dbReference type="EMBL" id="GAJ22014.1"/>
    </source>
</evidence>
<evidence type="ECO:0000259" key="1">
    <source>
        <dbReference type="PROSITE" id="PS51078"/>
    </source>
</evidence>
<dbReference type="AlphaFoldDB" id="X1UX32"/>
<feature type="non-terminal residue" evidence="2">
    <location>
        <position position="1"/>
    </location>
</feature>
<reference evidence="2" key="1">
    <citation type="journal article" date="2014" name="Front. Microbiol.">
        <title>High frequency of phylogenetically diverse reductive dehalogenase-homologous genes in deep subseafloor sedimentary metagenomes.</title>
        <authorList>
            <person name="Kawai M."/>
            <person name="Futagami T."/>
            <person name="Toyoda A."/>
            <person name="Takaki Y."/>
            <person name="Nishi S."/>
            <person name="Hori S."/>
            <person name="Arai W."/>
            <person name="Tsubouchi T."/>
            <person name="Morono Y."/>
            <person name="Uchiyama I."/>
            <person name="Ito T."/>
            <person name="Fujiyama A."/>
            <person name="Inagaki F."/>
            <person name="Takami H."/>
        </authorList>
    </citation>
    <scope>NUCLEOTIDE SEQUENCE</scope>
    <source>
        <strain evidence="2">Expedition CK06-06</strain>
    </source>
</reference>
<sequence>RILDTLKYRGYIEQNSNDQKYLLGLKLVELGMNRYHQIDLVNEASSFLKELVSECNETVHLGIL</sequence>
<protein>
    <recommendedName>
        <fullName evidence="1">IclR-ED domain-containing protein</fullName>
    </recommendedName>
</protein>
<organism evidence="2">
    <name type="scientific">marine sediment metagenome</name>
    <dbReference type="NCBI Taxonomy" id="412755"/>
    <lineage>
        <taxon>unclassified sequences</taxon>
        <taxon>metagenomes</taxon>
        <taxon>ecological metagenomes</taxon>
    </lineage>
</organism>
<dbReference type="EMBL" id="BARW01042387">
    <property type="protein sequence ID" value="GAJ22014.1"/>
    <property type="molecule type" value="Genomic_DNA"/>
</dbReference>
<feature type="domain" description="IclR-ED" evidence="1">
    <location>
        <begin position="26"/>
        <end position="64"/>
    </location>
</feature>
<comment type="caution">
    <text evidence="2">The sequence shown here is derived from an EMBL/GenBank/DDBJ whole genome shotgun (WGS) entry which is preliminary data.</text>
</comment>
<feature type="non-terminal residue" evidence="2">
    <location>
        <position position="64"/>
    </location>
</feature>
<proteinExistence type="predicted"/>